<evidence type="ECO:0000313" key="4">
    <source>
        <dbReference type="EMBL" id="KAL2859490.1"/>
    </source>
</evidence>
<feature type="repeat" description="ANK" evidence="3">
    <location>
        <begin position="300"/>
        <end position="332"/>
    </location>
</feature>
<dbReference type="PANTHER" id="PTHR24198">
    <property type="entry name" value="ANKYRIN REPEAT AND PROTEIN KINASE DOMAIN-CONTAINING PROTEIN"/>
    <property type="match status" value="1"/>
</dbReference>
<accession>A0ABR4L4M2</accession>
<reference evidence="4 5" key="1">
    <citation type="submission" date="2024-07" db="EMBL/GenBank/DDBJ databases">
        <title>Section-level genome sequencing and comparative genomics of Aspergillus sections Usti and Cavernicolus.</title>
        <authorList>
            <consortium name="Lawrence Berkeley National Laboratory"/>
            <person name="Nybo J.L."/>
            <person name="Vesth T.C."/>
            <person name="Theobald S."/>
            <person name="Frisvad J.C."/>
            <person name="Larsen T.O."/>
            <person name="Kjaerboelling I."/>
            <person name="Rothschild-Mancinelli K."/>
            <person name="Lyhne E.K."/>
            <person name="Kogle M.E."/>
            <person name="Barry K."/>
            <person name="Clum A."/>
            <person name="Na H."/>
            <person name="Ledsgaard L."/>
            <person name="Lin J."/>
            <person name="Lipzen A."/>
            <person name="Kuo A."/>
            <person name="Riley R."/>
            <person name="Mondo S."/>
            <person name="LaButti K."/>
            <person name="Haridas S."/>
            <person name="Pangalinan J."/>
            <person name="Salamov A.A."/>
            <person name="Simmons B.A."/>
            <person name="Magnuson J.K."/>
            <person name="Chen J."/>
            <person name="Drula E."/>
            <person name="Henrissat B."/>
            <person name="Wiebenga A."/>
            <person name="Lubbers R.J."/>
            <person name="Gomes A.C."/>
            <person name="Macurrencykelacurrency M.R."/>
            <person name="Stajich J."/>
            <person name="Grigoriev I.V."/>
            <person name="Mortensen U.H."/>
            <person name="De vries R.P."/>
            <person name="Baker S.E."/>
            <person name="Andersen M.R."/>
        </authorList>
    </citation>
    <scope>NUCLEOTIDE SEQUENCE [LARGE SCALE GENOMIC DNA]</scope>
    <source>
        <strain evidence="4 5">CBS 756.74</strain>
    </source>
</reference>
<dbReference type="Pfam" id="PF00023">
    <property type="entry name" value="Ank"/>
    <property type="match status" value="1"/>
</dbReference>
<feature type="repeat" description="ANK" evidence="3">
    <location>
        <begin position="195"/>
        <end position="220"/>
    </location>
</feature>
<dbReference type="InterPro" id="IPR002110">
    <property type="entry name" value="Ankyrin_rpt"/>
</dbReference>
<dbReference type="Pfam" id="PF12796">
    <property type="entry name" value="Ank_2"/>
    <property type="match status" value="3"/>
</dbReference>
<evidence type="ECO:0000313" key="5">
    <source>
        <dbReference type="Proteomes" id="UP001610444"/>
    </source>
</evidence>
<dbReference type="SMART" id="SM00248">
    <property type="entry name" value="ANK"/>
    <property type="match status" value="6"/>
</dbReference>
<dbReference type="PRINTS" id="PR01415">
    <property type="entry name" value="ANKYRIN"/>
</dbReference>
<feature type="repeat" description="ANK" evidence="3">
    <location>
        <begin position="94"/>
        <end position="126"/>
    </location>
</feature>
<dbReference type="RefSeq" id="XP_070904424.1">
    <property type="nucleotide sequence ID" value="XM_071036011.1"/>
</dbReference>
<feature type="repeat" description="ANK" evidence="3">
    <location>
        <begin position="127"/>
        <end position="159"/>
    </location>
</feature>
<gene>
    <name evidence="4" type="ORF">BJX68DRAFT_116127</name>
</gene>
<feature type="repeat" description="ANK" evidence="3">
    <location>
        <begin position="160"/>
        <end position="192"/>
    </location>
</feature>
<name>A0ABR4L4M2_9EURO</name>
<evidence type="ECO:0000256" key="2">
    <source>
        <dbReference type="ARBA" id="ARBA00023043"/>
    </source>
</evidence>
<feature type="repeat" description="ANK" evidence="3">
    <location>
        <begin position="57"/>
        <end position="89"/>
    </location>
</feature>
<dbReference type="Gene3D" id="1.25.40.20">
    <property type="entry name" value="Ankyrin repeat-containing domain"/>
    <property type="match status" value="3"/>
</dbReference>
<dbReference type="PANTHER" id="PTHR24198:SF185">
    <property type="entry name" value="ANKYRIN-3"/>
    <property type="match status" value="1"/>
</dbReference>
<dbReference type="Proteomes" id="UP001610444">
    <property type="component" value="Unassembled WGS sequence"/>
</dbReference>
<dbReference type="PROSITE" id="PS50297">
    <property type="entry name" value="ANK_REP_REGION"/>
    <property type="match status" value="6"/>
</dbReference>
<comment type="caution">
    <text evidence="4">The sequence shown here is derived from an EMBL/GenBank/DDBJ whole genome shotgun (WGS) entry which is preliminary data.</text>
</comment>
<sequence length="389" mass="41620">MPGNPRRRQSLATIPPELQLAIIEYLDAQGKAALLDSDLLFPNIIICESTLDECDWCGHTLLHAAAKRNYTKAAKLLLAAGASPSPQSKADNDGSATPLVLASQNGHLPILHILLDHGAKPNECSHSDASCLHHACDEGHTHIVEALLNHDADVNSLSFDIGAPLHVAVAARRADIVRILLANGAKVNIMRRHMSGMTALHTAAANGDVACVRLLLDAGAIATYEPAPENPGWFIRPPSLHEIAAGPHYIAAWTWIDRGSRTWTAPPLVWQEGEKDAYAEVLRLLCEAGGDVSAEVAGHEGTTPLHLAVVVRNCAAVEVLLGEGANVSARTSKGQSALSFARLLGYEDIAEVLERALVARPERRRMPIVGPKPTIEAVEMDVRGCEELS</sequence>
<dbReference type="GeneID" id="98151175"/>
<evidence type="ECO:0000256" key="1">
    <source>
        <dbReference type="ARBA" id="ARBA00022737"/>
    </source>
</evidence>
<keyword evidence="5" id="KW-1185">Reference proteome</keyword>
<dbReference type="PROSITE" id="PS50088">
    <property type="entry name" value="ANK_REPEAT"/>
    <property type="match status" value="6"/>
</dbReference>
<dbReference type="SUPFAM" id="SSF48403">
    <property type="entry name" value="Ankyrin repeat"/>
    <property type="match status" value="1"/>
</dbReference>
<proteinExistence type="predicted"/>
<dbReference type="InterPro" id="IPR036770">
    <property type="entry name" value="Ankyrin_rpt-contain_sf"/>
</dbReference>
<dbReference type="EMBL" id="JBFXLR010000003">
    <property type="protein sequence ID" value="KAL2859490.1"/>
    <property type="molecule type" value="Genomic_DNA"/>
</dbReference>
<keyword evidence="1" id="KW-0677">Repeat</keyword>
<organism evidence="4 5">
    <name type="scientific">Aspergillus pseudodeflectus</name>
    <dbReference type="NCBI Taxonomy" id="176178"/>
    <lineage>
        <taxon>Eukaryota</taxon>
        <taxon>Fungi</taxon>
        <taxon>Dikarya</taxon>
        <taxon>Ascomycota</taxon>
        <taxon>Pezizomycotina</taxon>
        <taxon>Eurotiomycetes</taxon>
        <taxon>Eurotiomycetidae</taxon>
        <taxon>Eurotiales</taxon>
        <taxon>Aspergillaceae</taxon>
        <taxon>Aspergillus</taxon>
        <taxon>Aspergillus subgen. Nidulantes</taxon>
    </lineage>
</organism>
<evidence type="ECO:0000256" key="3">
    <source>
        <dbReference type="PROSITE-ProRule" id="PRU00023"/>
    </source>
</evidence>
<protein>
    <submittedName>
        <fullName evidence="4">Ankyrin repeat-containing domain protein</fullName>
    </submittedName>
</protein>
<keyword evidence="2 3" id="KW-0040">ANK repeat</keyword>